<keyword evidence="1" id="KW-0812">Transmembrane</keyword>
<accession>A0ABU9JJT0</accession>
<evidence type="ECO:0008006" key="4">
    <source>
        <dbReference type="Google" id="ProtNLM"/>
    </source>
</evidence>
<dbReference type="RefSeq" id="WP_070425647.1">
    <property type="nucleotide sequence ID" value="NZ_JBBYHY010000001.1"/>
</dbReference>
<evidence type="ECO:0000313" key="3">
    <source>
        <dbReference type="Proteomes" id="UP001455088"/>
    </source>
</evidence>
<gene>
    <name evidence="2" type="ORF">AAE039_00855</name>
</gene>
<organism evidence="2 3">
    <name type="scientific">Stenotrophomonas bentonitica</name>
    <dbReference type="NCBI Taxonomy" id="1450134"/>
    <lineage>
        <taxon>Bacteria</taxon>
        <taxon>Pseudomonadati</taxon>
        <taxon>Pseudomonadota</taxon>
        <taxon>Gammaproteobacteria</taxon>
        <taxon>Lysobacterales</taxon>
        <taxon>Lysobacteraceae</taxon>
        <taxon>Stenotrophomonas</taxon>
    </lineage>
</organism>
<dbReference type="Proteomes" id="UP001455088">
    <property type="component" value="Unassembled WGS sequence"/>
</dbReference>
<sequence length="172" mass="18427">MSPHDSDDNALSARLRALPAERLPPARVWQGIAAQLPAQTLAPTPAAAVATLSTRRRRERWPLRIGLGLAAALALLMVVPTPVPHTPAPSLLQRQADAMAGEYQQAIAALPSDGVTEEWRPALHELDASAVNIRAAIAENPRSGYLLGQLQRTYALRLQLTQQAVFSAGLPT</sequence>
<name>A0ABU9JJT0_9GAMM</name>
<evidence type="ECO:0000256" key="1">
    <source>
        <dbReference type="SAM" id="Phobius"/>
    </source>
</evidence>
<feature type="transmembrane region" description="Helical" evidence="1">
    <location>
        <begin position="61"/>
        <end position="79"/>
    </location>
</feature>
<comment type="caution">
    <text evidence="2">The sequence shown here is derived from an EMBL/GenBank/DDBJ whole genome shotgun (WGS) entry which is preliminary data.</text>
</comment>
<keyword evidence="3" id="KW-1185">Reference proteome</keyword>
<protein>
    <recommendedName>
        <fullName evidence="4">Anti-sigma factor</fullName>
    </recommendedName>
</protein>
<proteinExistence type="predicted"/>
<dbReference type="EMBL" id="JBBYHY010000001">
    <property type="protein sequence ID" value="MEL3952110.1"/>
    <property type="molecule type" value="Genomic_DNA"/>
</dbReference>
<keyword evidence="1" id="KW-1133">Transmembrane helix</keyword>
<keyword evidence="1" id="KW-0472">Membrane</keyword>
<reference evidence="2 3" key="1">
    <citation type="submission" date="2024-04" db="EMBL/GenBank/DDBJ databases">
        <title>Bacterial endophytes with biocontrol capabilities against important plant pathogens.</title>
        <authorList>
            <person name="Alayande K.A."/>
        </authorList>
    </citation>
    <scope>NUCLEOTIDE SEQUENCE [LARGE SCALE GENOMIC DNA]</scope>
    <source>
        <strain evidence="2 3">KV22</strain>
    </source>
</reference>
<evidence type="ECO:0000313" key="2">
    <source>
        <dbReference type="EMBL" id="MEL3952110.1"/>
    </source>
</evidence>